<comment type="caution">
    <text evidence="2">The sequence shown here is derived from an EMBL/GenBank/DDBJ whole genome shotgun (WGS) entry which is preliminary data.</text>
</comment>
<dbReference type="SUPFAM" id="SSF52266">
    <property type="entry name" value="SGNH hydrolase"/>
    <property type="match status" value="1"/>
</dbReference>
<gene>
    <name evidence="2" type="ORF">GTA08_BOTSDO06524</name>
</gene>
<accession>A0A8H4N0A2</accession>
<dbReference type="Gene3D" id="3.40.50.1110">
    <property type="entry name" value="SGNH hydrolase"/>
    <property type="match status" value="1"/>
</dbReference>
<dbReference type="Proteomes" id="UP000572817">
    <property type="component" value="Unassembled WGS sequence"/>
</dbReference>
<keyword evidence="3" id="KW-1185">Reference proteome</keyword>
<sequence length="547" mass="60733">MERHSFLLLSALSFTFAAPGSKHESLFAREDKFLIVSVGDSWAAGAAVTGGQMYDDNGKCLRNKVAWEAQMAGDNTWTDSTIDFKFLACSGAQLQAAAAGDPDNGQPEPQLSRAGSPHLLTMELGGNNCHFSDIARACLYVGGLNGKEYPDPDSSCTQTINQWQVYITGDSPDEGKSLYADHHKALQAILDWDTIHGRDDFYLYIVGYAEFFNTSPDSNWCDKETFGMVRHPRLTNELRSKINELVRGVNDVIDQSIKDVNNDHIKFLNPSPLYEGHRFCEPGHTLSNQYFLNDVWFWNLSPPEDDPDYFNIFTLPLQIVHQEMWIQNQTFPNGTQATQEQIEAMVGGSSPYSSGRTFHPKDGGHTAIKDGMIALLRENKVPGVKQAAPTTPPKQQPYASGRVHIHIREFWGCLDDANNLSVEIEMWDSANTQIGYMKRTQAGASASARMGSKLENELVVTPEWANGGYIQFALGDLQFNTNDDRDNTKDVFCNVGGYDRREDPQCYIPVPEGAPIYDPDAVAIAQMDCYFPAPEWKGGNPPDGSSL</sequence>
<evidence type="ECO:0008006" key="4">
    <source>
        <dbReference type="Google" id="ProtNLM"/>
    </source>
</evidence>
<name>A0A8H4N0A2_9PEZI</name>
<feature type="signal peptide" evidence="1">
    <location>
        <begin position="1"/>
        <end position="17"/>
    </location>
</feature>
<dbReference type="AlphaFoldDB" id="A0A8H4N0A2"/>
<organism evidence="2 3">
    <name type="scientific">Botryosphaeria dothidea</name>
    <dbReference type="NCBI Taxonomy" id="55169"/>
    <lineage>
        <taxon>Eukaryota</taxon>
        <taxon>Fungi</taxon>
        <taxon>Dikarya</taxon>
        <taxon>Ascomycota</taxon>
        <taxon>Pezizomycotina</taxon>
        <taxon>Dothideomycetes</taxon>
        <taxon>Dothideomycetes incertae sedis</taxon>
        <taxon>Botryosphaeriales</taxon>
        <taxon>Botryosphaeriaceae</taxon>
        <taxon>Botryosphaeria</taxon>
    </lineage>
</organism>
<protein>
    <recommendedName>
        <fullName evidence="4">SGNH hydrolase-type esterase domain-containing protein</fullName>
    </recommendedName>
</protein>
<dbReference type="InterPro" id="IPR037460">
    <property type="entry name" value="SEST-like"/>
</dbReference>
<dbReference type="OrthoDB" id="21678at2759"/>
<dbReference type="GO" id="GO:0016788">
    <property type="term" value="F:hydrolase activity, acting on ester bonds"/>
    <property type="evidence" value="ECO:0007669"/>
    <property type="project" value="InterPro"/>
</dbReference>
<keyword evidence="1" id="KW-0732">Signal</keyword>
<feature type="chain" id="PRO_5034720947" description="SGNH hydrolase-type esterase domain-containing protein" evidence="1">
    <location>
        <begin position="18"/>
        <end position="547"/>
    </location>
</feature>
<evidence type="ECO:0000256" key="1">
    <source>
        <dbReference type="SAM" id="SignalP"/>
    </source>
</evidence>
<proteinExistence type="predicted"/>
<dbReference type="EMBL" id="WWBZ02000040">
    <property type="protein sequence ID" value="KAF4305964.1"/>
    <property type="molecule type" value="Genomic_DNA"/>
</dbReference>
<evidence type="ECO:0000313" key="2">
    <source>
        <dbReference type="EMBL" id="KAF4305964.1"/>
    </source>
</evidence>
<dbReference type="InterPro" id="IPR036514">
    <property type="entry name" value="SGNH_hydro_sf"/>
</dbReference>
<dbReference type="PANTHER" id="PTHR37981">
    <property type="entry name" value="LIPASE 2"/>
    <property type="match status" value="1"/>
</dbReference>
<reference evidence="2" key="1">
    <citation type="submission" date="2020-04" db="EMBL/GenBank/DDBJ databases">
        <title>Genome Assembly and Annotation of Botryosphaeria dothidea sdau 11-99, a Latent Pathogen of Apple Fruit Ring Rot in China.</title>
        <authorList>
            <person name="Yu C."/>
            <person name="Diao Y."/>
            <person name="Lu Q."/>
            <person name="Zhao J."/>
            <person name="Cui S."/>
            <person name="Peng C."/>
            <person name="He B."/>
            <person name="Liu H."/>
        </authorList>
    </citation>
    <scope>NUCLEOTIDE SEQUENCE [LARGE SCALE GENOMIC DNA]</scope>
    <source>
        <strain evidence="2">Sdau11-99</strain>
    </source>
</reference>
<dbReference type="GO" id="GO:0006629">
    <property type="term" value="P:lipid metabolic process"/>
    <property type="evidence" value="ECO:0007669"/>
    <property type="project" value="TreeGrafter"/>
</dbReference>
<evidence type="ECO:0000313" key="3">
    <source>
        <dbReference type="Proteomes" id="UP000572817"/>
    </source>
</evidence>
<dbReference type="PANTHER" id="PTHR37981:SF1">
    <property type="entry name" value="SGNH HYDROLASE-TYPE ESTERASE DOMAIN-CONTAINING PROTEIN"/>
    <property type="match status" value="1"/>
</dbReference>